<protein>
    <submittedName>
        <fullName evidence="6">LysR family transcriptional regulator</fullName>
    </submittedName>
</protein>
<keyword evidence="7" id="KW-1185">Reference proteome</keyword>
<dbReference type="EMBL" id="JAJEQR010000003">
    <property type="protein sequence ID" value="MCC2229678.1"/>
    <property type="molecule type" value="Genomic_DNA"/>
</dbReference>
<evidence type="ECO:0000313" key="6">
    <source>
        <dbReference type="EMBL" id="MCC2229678.1"/>
    </source>
</evidence>
<dbReference type="PANTHER" id="PTHR30419:SF28">
    <property type="entry name" value="HTH-TYPE TRANSCRIPTIONAL REGULATOR BSDA"/>
    <property type="match status" value="1"/>
</dbReference>
<evidence type="ECO:0000259" key="5">
    <source>
        <dbReference type="PROSITE" id="PS50931"/>
    </source>
</evidence>
<dbReference type="InterPro" id="IPR050950">
    <property type="entry name" value="HTH-type_LysR_regulators"/>
</dbReference>
<dbReference type="Gene3D" id="1.10.10.10">
    <property type="entry name" value="Winged helix-like DNA-binding domain superfamily/Winged helix DNA-binding domain"/>
    <property type="match status" value="1"/>
</dbReference>
<evidence type="ECO:0000256" key="1">
    <source>
        <dbReference type="ARBA" id="ARBA00009437"/>
    </source>
</evidence>
<sequence length="293" mass="33847">MDLLQLQYFQITAQHEHITMAANRLHISQPALSKTIKKLEEELGVPLFDRHGKNITLNDNGKIFLSYVNTALDALSNGKRQLSNSVNETLPNILLNAEVGADFLVPLVTGFNKIYPQIKLFVRKENTKLLYPIMKYDLAIMMQTSDQELPPGSISLFEEDFMLAVPNGHPFTQKLYVNLEDLKNERFAMFQKTSAYRIAITRFCHTAGFEPEIAYECHDWRMLCDYVRSNICISIVPKYSWQSCMEGIQMIPIRDLPISRRIILSWFDDAHLTKSSKLFVDFVLQYCTKNIRI</sequence>
<evidence type="ECO:0000313" key="7">
    <source>
        <dbReference type="Proteomes" id="UP001198182"/>
    </source>
</evidence>
<reference evidence="6" key="1">
    <citation type="submission" date="2021-10" db="EMBL/GenBank/DDBJ databases">
        <title>Anaerobic single-cell dispensing facilitates the cultivation of human gut bacteria.</title>
        <authorList>
            <person name="Afrizal A."/>
        </authorList>
    </citation>
    <scope>NUCLEOTIDE SEQUENCE</scope>
    <source>
        <strain evidence="6">CLA-AA-H215</strain>
    </source>
</reference>
<keyword evidence="3" id="KW-0238">DNA-binding</keyword>
<dbReference type="Proteomes" id="UP001198182">
    <property type="component" value="Unassembled WGS sequence"/>
</dbReference>
<accession>A0AAE3E7R3</accession>
<dbReference type="AlphaFoldDB" id="A0AAE3E7R3"/>
<dbReference type="RefSeq" id="WP_308452464.1">
    <property type="nucleotide sequence ID" value="NZ_JAJEQR010000003.1"/>
</dbReference>
<dbReference type="GO" id="GO:0005829">
    <property type="term" value="C:cytosol"/>
    <property type="evidence" value="ECO:0007669"/>
    <property type="project" value="TreeGrafter"/>
</dbReference>
<proteinExistence type="inferred from homology"/>
<comment type="similarity">
    <text evidence="1">Belongs to the LysR transcriptional regulatory family.</text>
</comment>
<dbReference type="Pfam" id="PF00126">
    <property type="entry name" value="HTH_1"/>
    <property type="match status" value="1"/>
</dbReference>
<keyword evidence="4" id="KW-0804">Transcription</keyword>
<dbReference type="GO" id="GO:0003677">
    <property type="term" value="F:DNA binding"/>
    <property type="evidence" value="ECO:0007669"/>
    <property type="project" value="UniProtKB-KW"/>
</dbReference>
<dbReference type="InterPro" id="IPR036390">
    <property type="entry name" value="WH_DNA-bd_sf"/>
</dbReference>
<dbReference type="InterPro" id="IPR000847">
    <property type="entry name" value="LysR_HTH_N"/>
</dbReference>
<name>A0AAE3E7R3_9FIRM</name>
<organism evidence="6 7">
    <name type="scientific">Hominifimenecus microfluidus</name>
    <dbReference type="NCBI Taxonomy" id="2885348"/>
    <lineage>
        <taxon>Bacteria</taxon>
        <taxon>Bacillati</taxon>
        <taxon>Bacillota</taxon>
        <taxon>Clostridia</taxon>
        <taxon>Lachnospirales</taxon>
        <taxon>Lachnospiraceae</taxon>
        <taxon>Hominifimenecus</taxon>
    </lineage>
</organism>
<dbReference type="PRINTS" id="PR00039">
    <property type="entry name" value="HTHLYSR"/>
</dbReference>
<evidence type="ECO:0000256" key="4">
    <source>
        <dbReference type="ARBA" id="ARBA00023163"/>
    </source>
</evidence>
<evidence type="ECO:0000256" key="3">
    <source>
        <dbReference type="ARBA" id="ARBA00023125"/>
    </source>
</evidence>
<dbReference type="SUPFAM" id="SSF53850">
    <property type="entry name" value="Periplasmic binding protein-like II"/>
    <property type="match status" value="1"/>
</dbReference>
<dbReference type="Gene3D" id="3.40.190.290">
    <property type="match status" value="1"/>
</dbReference>
<evidence type="ECO:0000256" key="2">
    <source>
        <dbReference type="ARBA" id="ARBA00023015"/>
    </source>
</evidence>
<feature type="domain" description="HTH lysR-type" evidence="5">
    <location>
        <begin position="1"/>
        <end position="58"/>
    </location>
</feature>
<gene>
    <name evidence="6" type="ORF">LKD81_01505</name>
</gene>
<dbReference type="InterPro" id="IPR005119">
    <property type="entry name" value="LysR_subst-bd"/>
</dbReference>
<keyword evidence="2" id="KW-0805">Transcription regulation</keyword>
<dbReference type="GO" id="GO:0003700">
    <property type="term" value="F:DNA-binding transcription factor activity"/>
    <property type="evidence" value="ECO:0007669"/>
    <property type="project" value="InterPro"/>
</dbReference>
<dbReference type="PROSITE" id="PS50931">
    <property type="entry name" value="HTH_LYSR"/>
    <property type="match status" value="1"/>
</dbReference>
<dbReference type="PANTHER" id="PTHR30419">
    <property type="entry name" value="HTH-TYPE TRANSCRIPTIONAL REGULATOR YBHD"/>
    <property type="match status" value="1"/>
</dbReference>
<dbReference type="CDD" id="cd05466">
    <property type="entry name" value="PBP2_LTTR_substrate"/>
    <property type="match status" value="1"/>
</dbReference>
<comment type="caution">
    <text evidence="6">The sequence shown here is derived from an EMBL/GenBank/DDBJ whole genome shotgun (WGS) entry which is preliminary data.</text>
</comment>
<dbReference type="Pfam" id="PF03466">
    <property type="entry name" value="LysR_substrate"/>
    <property type="match status" value="1"/>
</dbReference>
<dbReference type="InterPro" id="IPR036388">
    <property type="entry name" value="WH-like_DNA-bd_sf"/>
</dbReference>
<dbReference type="FunFam" id="1.10.10.10:FF:000001">
    <property type="entry name" value="LysR family transcriptional regulator"/>
    <property type="match status" value="1"/>
</dbReference>
<dbReference type="SUPFAM" id="SSF46785">
    <property type="entry name" value="Winged helix' DNA-binding domain"/>
    <property type="match status" value="1"/>
</dbReference>